<evidence type="ECO:0000256" key="1">
    <source>
        <dbReference type="ARBA" id="ARBA00022801"/>
    </source>
</evidence>
<evidence type="ECO:0000313" key="2">
    <source>
        <dbReference type="EMBL" id="NMH90886.1"/>
    </source>
</evidence>
<dbReference type="AlphaFoldDB" id="A0A848DE72"/>
<dbReference type="Gene3D" id="1.10.150.240">
    <property type="entry name" value="Putative phosphatase, domain 2"/>
    <property type="match status" value="1"/>
</dbReference>
<dbReference type="InterPro" id="IPR036412">
    <property type="entry name" value="HAD-like_sf"/>
</dbReference>
<dbReference type="Pfam" id="PF00702">
    <property type="entry name" value="Hydrolase"/>
    <property type="match status" value="1"/>
</dbReference>
<dbReference type="SUPFAM" id="SSF56784">
    <property type="entry name" value="HAD-like"/>
    <property type="match status" value="1"/>
</dbReference>
<keyword evidence="3" id="KW-1185">Reference proteome</keyword>
<accession>A0A848DE72</accession>
<dbReference type="GO" id="GO:0016787">
    <property type="term" value="F:hydrolase activity"/>
    <property type="evidence" value="ECO:0007669"/>
    <property type="project" value="UniProtKB-KW"/>
</dbReference>
<dbReference type="EMBL" id="JAAXKZ010000010">
    <property type="protein sequence ID" value="NMH90886.1"/>
    <property type="molecule type" value="Genomic_DNA"/>
</dbReference>
<comment type="caution">
    <text evidence="2">The sequence shown here is derived from an EMBL/GenBank/DDBJ whole genome shotgun (WGS) entry which is preliminary data.</text>
</comment>
<dbReference type="InterPro" id="IPR023198">
    <property type="entry name" value="PGP-like_dom2"/>
</dbReference>
<dbReference type="InterPro" id="IPR051540">
    <property type="entry name" value="S-2-haloacid_dehalogenase"/>
</dbReference>
<evidence type="ECO:0000313" key="3">
    <source>
        <dbReference type="Proteomes" id="UP000586918"/>
    </source>
</evidence>
<name>A0A848DE72_9PSEU</name>
<dbReference type="Proteomes" id="UP000586918">
    <property type="component" value="Unassembled WGS sequence"/>
</dbReference>
<dbReference type="PANTHER" id="PTHR43316:SF3">
    <property type="entry name" value="HALOACID DEHALOGENASE, TYPE II (AFU_ORTHOLOGUE AFUA_2G07750)-RELATED"/>
    <property type="match status" value="1"/>
</dbReference>
<protein>
    <submittedName>
        <fullName evidence="2">HAD hydrolase-like protein</fullName>
    </submittedName>
</protein>
<organism evidence="2 3">
    <name type="scientific">Pseudonocardia bannensis</name>
    <dbReference type="NCBI Taxonomy" id="630973"/>
    <lineage>
        <taxon>Bacteria</taxon>
        <taxon>Bacillati</taxon>
        <taxon>Actinomycetota</taxon>
        <taxon>Actinomycetes</taxon>
        <taxon>Pseudonocardiales</taxon>
        <taxon>Pseudonocardiaceae</taxon>
        <taxon>Pseudonocardia</taxon>
    </lineage>
</organism>
<dbReference type="PANTHER" id="PTHR43316">
    <property type="entry name" value="HYDROLASE, HALOACID DELAHOGENASE-RELATED"/>
    <property type="match status" value="1"/>
</dbReference>
<reference evidence="2 3" key="1">
    <citation type="submission" date="2020-04" db="EMBL/GenBank/DDBJ databases">
        <authorList>
            <person name="Klaysubun C."/>
            <person name="Duangmal K."/>
            <person name="Lipun K."/>
        </authorList>
    </citation>
    <scope>NUCLEOTIDE SEQUENCE [LARGE SCALE GENOMIC DNA]</scope>
    <source>
        <strain evidence="2 3">DSM 45300</strain>
    </source>
</reference>
<gene>
    <name evidence="2" type="ORF">HF519_04660</name>
</gene>
<sequence>MAAAESPVPRFRRAADRRPRVVLLDVFDTMVRLDSLRGRFVDVGRPEHESDLFVARAMRDGIALALAGPHTRFVPQAREALRATTGHKLSEEALDHVLDGFRSLPPHPDVEFALVTLAKAKVPVYAFGYGGDRGTAAALDRAGLRTYLRGTVSSDDLRAFRPAAEAYLLACERVHAEPERVAMVTAHSWDVHGAIRAGLMGGFATRLEGGVPCTIEAPHVHADSVDEVVDRLLALPA</sequence>
<keyword evidence="1 2" id="KW-0378">Hydrolase</keyword>
<dbReference type="InterPro" id="IPR023214">
    <property type="entry name" value="HAD_sf"/>
</dbReference>
<dbReference type="Gene3D" id="3.40.50.1000">
    <property type="entry name" value="HAD superfamily/HAD-like"/>
    <property type="match status" value="1"/>
</dbReference>
<proteinExistence type="predicted"/>